<dbReference type="InterPro" id="IPR050904">
    <property type="entry name" value="Adhesion/Biosynth-related"/>
</dbReference>
<dbReference type="SMART" id="SM00554">
    <property type="entry name" value="FAS1"/>
    <property type="match status" value="1"/>
</dbReference>
<accession>F2TMD9</accession>
<organism evidence="2">
    <name type="scientific">Ajellomyces dermatitidis (strain ATCC 18188 / CBS 674.68)</name>
    <name type="common">Blastomyces dermatitidis</name>
    <dbReference type="NCBI Taxonomy" id="653446"/>
    <lineage>
        <taxon>Eukaryota</taxon>
        <taxon>Fungi</taxon>
        <taxon>Dikarya</taxon>
        <taxon>Ascomycota</taxon>
        <taxon>Pezizomycotina</taxon>
        <taxon>Eurotiomycetes</taxon>
        <taxon>Eurotiomycetidae</taxon>
        <taxon>Onygenales</taxon>
        <taxon>Ajellomycetaceae</taxon>
        <taxon>Blastomyces</taxon>
    </lineage>
</organism>
<reference evidence="2" key="1">
    <citation type="submission" date="2010-03" db="EMBL/GenBank/DDBJ databases">
        <title>Annotation of Blastomyces dermatitidis strain ATCC 18188.</title>
        <authorList>
            <consortium name="The Broad Institute Genome Sequencing Platform"/>
            <consortium name="Broad Institute Genome Sequencing Center for Infectious Disease."/>
            <person name="Cuomo C."/>
            <person name="Klein B."/>
            <person name="Sullivan T."/>
            <person name="Heitman J."/>
            <person name="Young S."/>
            <person name="Zeng Q."/>
            <person name="Gargeya S."/>
            <person name="Alvarado L."/>
            <person name="Berlin A.M."/>
            <person name="Chapman S.B."/>
            <person name="Chen Z."/>
            <person name="Freedman E."/>
            <person name="Gellesch M."/>
            <person name="Goldberg J."/>
            <person name="Griggs A."/>
            <person name="Gujja S."/>
            <person name="Heilman E."/>
            <person name="Heiman D."/>
            <person name="Howarth C."/>
            <person name="Mehta T."/>
            <person name="Neiman D."/>
            <person name="Pearson M."/>
            <person name="Roberts A."/>
            <person name="Saif S."/>
            <person name="Shea T."/>
            <person name="Shenoy N."/>
            <person name="Sisk P."/>
            <person name="Stolte C."/>
            <person name="Sykes S."/>
            <person name="White J."/>
            <person name="Yandava C."/>
            <person name="Haas B."/>
            <person name="Nusbaum C."/>
            <person name="Birren B."/>
        </authorList>
    </citation>
    <scope>NUCLEOTIDE SEQUENCE [LARGE SCALE GENOMIC DNA]</scope>
    <source>
        <strain evidence="2">ATCC 18188</strain>
    </source>
</reference>
<dbReference type="InterPro" id="IPR036378">
    <property type="entry name" value="FAS1_dom_sf"/>
</dbReference>
<gene>
    <name evidence="2" type="ORF">BDDG_07347</name>
</gene>
<dbReference type="GO" id="GO:0016236">
    <property type="term" value="P:macroautophagy"/>
    <property type="evidence" value="ECO:0007669"/>
    <property type="project" value="TreeGrafter"/>
</dbReference>
<dbReference type="HOGENOM" id="CLU_745898_0_0_1"/>
<sequence>MSYPVSNAGHILIMNYNARLLQAPVVLFHANGQQNIISGTEGLILATCPGMKIHKSGPISSSIEFIFTSFLKLIIPIISLPAMMLFRTTFLSLSLWTLCVLAQSLQQALRDNGHIRFADFLASDPPFELDPTASSAFILAPIDAAFDDQPNGILGRRAALQKDSAEYYTGENGNARRGLLTPDETVVETFFTNPQYVNLNGRGQVFIRQPTLLGLFERISSGLQESVNIVSGDIPFDQGTIRAIDGFLTVPESISTTIAKIGFGPFTEFLESTGILSMINGMPTLTLLIPTNFAPPSPDQFDEFIQIMQQHVLIDFPGYTSMLEDGQSYRTLAGPGKDVTVQIRGDSYFINGARIVQANIIVGNGAIHVLDRMVNAPPGQLPLS</sequence>
<dbReference type="EMBL" id="GG749469">
    <property type="protein sequence ID" value="EGE84402.2"/>
    <property type="molecule type" value="Genomic_DNA"/>
</dbReference>
<dbReference type="OrthoDB" id="286301at2759"/>
<dbReference type="PROSITE" id="PS50213">
    <property type="entry name" value="FAS1"/>
    <property type="match status" value="1"/>
</dbReference>
<dbReference type="PANTHER" id="PTHR10900">
    <property type="entry name" value="PERIOSTIN-RELATED"/>
    <property type="match status" value="1"/>
</dbReference>
<dbReference type="Proteomes" id="UP000007802">
    <property type="component" value="Unassembled WGS sequence"/>
</dbReference>
<evidence type="ECO:0000259" key="1">
    <source>
        <dbReference type="PROSITE" id="PS50213"/>
    </source>
</evidence>
<dbReference type="Gene3D" id="2.30.180.10">
    <property type="entry name" value="FAS1 domain"/>
    <property type="match status" value="1"/>
</dbReference>
<dbReference type="AlphaFoldDB" id="F2TMD9"/>
<dbReference type="PANTHER" id="PTHR10900:SF77">
    <property type="entry name" value="FI19380P1"/>
    <property type="match status" value="1"/>
</dbReference>
<evidence type="ECO:0000313" key="2">
    <source>
        <dbReference type="EMBL" id="EGE84402.2"/>
    </source>
</evidence>
<dbReference type="InterPro" id="IPR000782">
    <property type="entry name" value="FAS1_domain"/>
</dbReference>
<dbReference type="Pfam" id="PF02469">
    <property type="entry name" value="Fasciclin"/>
    <property type="match status" value="1"/>
</dbReference>
<dbReference type="GO" id="GO:0000329">
    <property type="term" value="C:fungal-type vacuole membrane"/>
    <property type="evidence" value="ECO:0007669"/>
    <property type="project" value="TreeGrafter"/>
</dbReference>
<protein>
    <recommendedName>
        <fullName evidence="1">FAS1 domain-containing protein</fullName>
    </recommendedName>
</protein>
<dbReference type="SUPFAM" id="SSF82153">
    <property type="entry name" value="FAS1 domain"/>
    <property type="match status" value="1"/>
</dbReference>
<proteinExistence type="predicted"/>
<name>F2TMD9_AJEDA</name>
<feature type="domain" description="FAS1" evidence="1">
    <location>
        <begin position="250"/>
        <end position="374"/>
    </location>
</feature>